<evidence type="ECO:0000313" key="1">
    <source>
        <dbReference type="EMBL" id="ACL96240.1"/>
    </source>
</evidence>
<dbReference type="RefSeq" id="WP_012640560.1">
    <property type="nucleotide sequence ID" value="NC_011916.1"/>
</dbReference>
<dbReference type="GeneID" id="7330937"/>
<evidence type="ECO:0000313" key="2">
    <source>
        <dbReference type="Proteomes" id="UP000001364"/>
    </source>
</evidence>
<dbReference type="AlphaFoldDB" id="A0A0H3CAP3"/>
<organism evidence="1 2">
    <name type="scientific">Caulobacter vibrioides (strain NA1000 / CB15N)</name>
    <name type="common">Caulobacter crescentus</name>
    <dbReference type="NCBI Taxonomy" id="565050"/>
    <lineage>
        <taxon>Bacteria</taxon>
        <taxon>Pseudomonadati</taxon>
        <taxon>Pseudomonadota</taxon>
        <taxon>Alphaproteobacteria</taxon>
        <taxon>Caulobacterales</taxon>
        <taxon>Caulobacteraceae</taxon>
        <taxon>Caulobacter</taxon>
    </lineage>
</organism>
<reference evidence="1 2" key="1">
    <citation type="journal article" date="2010" name="J. Bacteriol.">
        <title>The genetic basis of laboratory adaptation in Caulobacter crescentus.</title>
        <authorList>
            <person name="Marks M.E."/>
            <person name="Castro-Rojas C.M."/>
            <person name="Teiling C."/>
            <person name="Du L."/>
            <person name="Kapatral V."/>
            <person name="Walunas T.L."/>
            <person name="Crosson S."/>
        </authorList>
    </citation>
    <scope>NUCLEOTIDE SEQUENCE [LARGE SCALE GENOMIC DNA]</scope>
    <source>
        <strain evidence="2">NA1000 / CB15N</strain>
    </source>
</reference>
<sequence length="63" mass="6643">MVGRVGEAGGDYSELVQLRLCKLFSARLQGEAQAGVVDCRDHDVVGRADLFGRSAILTPAPAV</sequence>
<name>A0A0H3CAP3_CAUVN</name>
<dbReference type="EMBL" id="CP001340">
    <property type="protein sequence ID" value="ACL96240.1"/>
    <property type="molecule type" value="Genomic_DNA"/>
</dbReference>
<dbReference type="RefSeq" id="YP_002518148.1">
    <property type="nucleotide sequence ID" value="NC_011916.1"/>
</dbReference>
<dbReference type="HOGENOM" id="CLU_2877540_0_0_5"/>
<proteinExistence type="predicted"/>
<gene>
    <name evidence="1" type="ordered locus">CCNA_02775</name>
</gene>
<dbReference type="Proteomes" id="UP000001364">
    <property type="component" value="Chromosome"/>
</dbReference>
<protein>
    <submittedName>
        <fullName evidence="1">Uncharacterized protein</fullName>
    </submittedName>
</protein>
<keyword evidence="2" id="KW-1185">Reference proteome</keyword>
<dbReference type="KEGG" id="ccs:CCNA_02775"/>
<accession>A0A0H3CAP3</accession>